<dbReference type="InterPro" id="IPR017900">
    <property type="entry name" value="4Fe4S_Fe_S_CS"/>
</dbReference>
<dbReference type="Pfam" id="PF00037">
    <property type="entry name" value="Fer4"/>
    <property type="match status" value="2"/>
</dbReference>
<feature type="domain" description="4Fe-4S ferredoxin-type" evidence="1">
    <location>
        <begin position="30"/>
        <end position="58"/>
    </location>
</feature>
<protein>
    <submittedName>
        <fullName evidence="2">Ferredoxin</fullName>
    </submittedName>
</protein>
<evidence type="ECO:0000313" key="3">
    <source>
        <dbReference type="Proteomes" id="UP001301797"/>
    </source>
</evidence>
<dbReference type="PROSITE" id="PS51379">
    <property type="entry name" value="4FE4S_FER_2"/>
    <property type="match status" value="2"/>
</dbReference>
<dbReference type="GeneID" id="85229206"/>
<evidence type="ECO:0000259" key="1">
    <source>
        <dbReference type="PROSITE" id="PS51379"/>
    </source>
</evidence>
<accession>A0AA97I409</accession>
<keyword evidence="3" id="KW-1185">Reference proteome</keyword>
<sequence>MIKVRREVCCYCGACISVCPEGALELIDAYLSVENETCKMCNICVRVCPLGALEASDEE</sequence>
<dbReference type="GO" id="GO:0016491">
    <property type="term" value="F:oxidoreductase activity"/>
    <property type="evidence" value="ECO:0007669"/>
    <property type="project" value="UniProtKB-ARBA"/>
</dbReference>
<dbReference type="EMBL" id="CP043875">
    <property type="protein sequence ID" value="WOF15826.1"/>
    <property type="molecule type" value="Genomic_DNA"/>
</dbReference>
<dbReference type="KEGG" id="mefw:F1737_03515"/>
<name>A0AA97I409_9EURY</name>
<dbReference type="PROSITE" id="PS00198">
    <property type="entry name" value="4FE4S_FER_1"/>
    <property type="match status" value="2"/>
</dbReference>
<proteinExistence type="predicted"/>
<reference evidence="2 3" key="1">
    <citation type="submission" date="2019-09" db="EMBL/GenBank/DDBJ databases">
        <title>The complete genome of Methanoplanus sp. FWC-SCC4.</title>
        <authorList>
            <person name="Chen S.-C."/>
            <person name="Zhou Y.-Z."/>
            <person name="Lai M.-C."/>
        </authorList>
    </citation>
    <scope>NUCLEOTIDE SEQUENCE [LARGE SCALE GENOMIC DNA]</scope>
    <source>
        <strain evidence="2 3">FWC-SCC4</strain>
    </source>
</reference>
<feature type="domain" description="4Fe-4S ferredoxin-type" evidence="1">
    <location>
        <begin position="1"/>
        <end position="29"/>
    </location>
</feature>
<dbReference type="AlphaFoldDB" id="A0AA97I409"/>
<organism evidence="2 3">
    <name type="scientific">Methanochimaera problematica</name>
    <dbReference type="NCBI Taxonomy" id="2609417"/>
    <lineage>
        <taxon>Archaea</taxon>
        <taxon>Methanobacteriati</taxon>
        <taxon>Methanobacteriota</taxon>
        <taxon>Stenosarchaea group</taxon>
        <taxon>Methanomicrobia</taxon>
        <taxon>Methanomicrobiales</taxon>
        <taxon>Methanomicrobiaceae</taxon>
        <taxon>Methanochimaera</taxon>
    </lineage>
</organism>
<evidence type="ECO:0000313" key="2">
    <source>
        <dbReference type="EMBL" id="WOF15826.1"/>
    </source>
</evidence>
<dbReference type="Gene3D" id="3.30.70.20">
    <property type="match status" value="1"/>
</dbReference>
<gene>
    <name evidence="2" type="ORF">F1737_03515</name>
</gene>
<dbReference type="SUPFAM" id="SSF54862">
    <property type="entry name" value="4Fe-4S ferredoxins"/>
    <property type="match status" value="1"/>
</dbReference>
<dbReference type="Proteomes" id="UP001301797">
    <property type="component" value="Chromosome"/>
</dbReference>
<dbReference type="RefSeq" id="WP_317137398.1">
    <property type="nucleotide sequence ID" value="NZ_CP043875.1"/>
</dbReference>
<dbReference type="InterPro" id="IPR017896">
    <property type="entry name" value="4Fe4S_Fe-S-bd"/>
</dbReference>